<keyword evidence="2" id="KW-1185">Reference proteome</keyword>
<organism evidence="1 2">
    <name type="scientific">Phormidium pseudopriestleyi FRX01</name>
    <dbReference type="NCBI Taxonomy" id="1759528"/>
    <lineage>
        <taxon>Bacteria</taxon>
        <taxon>Bacillati</taxon>
        <taxon>Cyanobacteriota</taxon>
        <taxon>Cyanophyceae</taxon>
        <taxon>Oscillatoriophycideae</taxon>
        <taxon>Oscillatoriales</taxon>
        <taxon>Oscillatoriaceae</taxon>
        <taxon>Phormidium</taxon>
    </lineage>
</organism>
<name>A0ABS3FXD4_9CYAN</name>
<dbReference type="RefSeq" id="WP_207089915.1">
    <property type="nucleotide sequence ID" value="NZ_JAFLQW010000551.1"/>
</dbReference>
<evidence type="ECO:0000313" key="1">
    <source>
        <dbReference type="EMBL" id="MBO0351482.1"/>
    </source>
</evidence>
<comment type="caution">
    <text evidence="1">The sequence shown here is derived from an EMBL/GenBank/DDBJ whole genome shotgun (WGS) entry which is preliminary data.</text>
</comment>
<reference evidence="1 2" key="1">
    <citation type="submission" date="2021-03" db="EMBL/GenBank/DDBJ databases">
        <title>Metabolic Capacity of the Antarctic Cyanobacterium Phormidium pseudopriestleyi that Sustains Oxygenic Photosynthesis in the Presence of Hydrogen Sulfide.</title>
        <authorList>
            <person name="Lumian J.E."/>
            <person name="Jungblut A.D."/>
            <person name="Dillon M.L."/>
            <person name="Hawes I."/>
            <person name="Doran P.T."/>
            <person name="Mackey T.J."/>
            <person name="Dick G.J."/>
            <person name="Grettenberger C.L."/>
            <person name="Sumner D.Y."/>
        </authorList>
    </citation>
    <scope>NUCLEOTIDE SEQUENCE [LARGE SCALE GENOMIC DNA]</scope>
    <source>
        <strain evidence="1 2">FRX01</strain>
    </source>
</reference>
<proteinExistence type="predicted"/>
<dbReference type="Proteomes" id="UP000664844">
    <property type="component" value="Unassembled WGS sequence"/>
</dbReference>
<gene>
    <name evidence="1" type="ORF">J0895_20850</name>
</gene>
<evidence type="ECO:0000313" key="2">
    <source>
        <dbReference type="Proteomes" id="UP000664844"/>
    </source>
</evidence>
<sequence>MGSSIQARSPELRTHWMRSRLYGGGCQPLSTRNKCDRACAWTLHPPIPRDVRSHVMMTPP</sequence>
<protein>
    <submittedName>
        <fullName evidence="1">Uncharacterized protein</fullName>
    </submittedName>
</protein>
<dbReference type="EMBL" id="JAFLQW010000551">
    <property type="protein sequence ID" value="MBO0351482.1"/>
    <property type="molecule type" value="Genomic_DNA"/>
</dbReference>
<accession>A0ABS3FXD4</accession>